<feature type="compositionally biased region" description="Acidic residues" evidence="1">
    <location>
        <begin position="130"/>
        <end position="142"/>
    </location>
</feature>
<sequence length="148" mass="16566">MKLVLGISIITGLNYFNLINVSDYSASAASVSAAITCYLCSASAPLTTAAALLLLLLLTTASLPLSAADRVSACQMAGIRAFVWFTKPVLEEQKKKKKKKKKKKEKKRKKRKKKKKREKKKEKENYNNNENDDDNKNDDNNNDNELAI</sequence>
<evidence type="ECO:0000313" key="3">
    <source>
        <dbReference type="Proteomes" id="UP000054559"/>
    </source>
</evidence>
<gene>
    <name evidence="2" type="ORF">CISG_10068</name>
</gene>
<accession>A0A0J8QPS7</accession>
<evidence type="ECO:0000313" key="2">
    <source>
        <dbReference type="EMBL" id="KMU73363.1"/>
    </source>
</evidence>
<dbReference type="EMBL" id="DS268246">
    <property type="protein sequence ID" value="KMU73363.1"/>
    <property type="molecule type" value="Genomic_DNA"/>
</dbReference>
<evidence type="ECO:0000256" key="1">
    <source>
        <dbReference type="SAM" id="MobiDB-lite"/>
    </source>
</evidence>
<feature type="compositionally biased region" description="Basic residues" evidence="1">
    <location>
        <begin position="95"/>
        <end position="120"/>
    </location>
</feature>
<proteinExistence type="predicted"/>
<organism evidence="2 3">
    <name type="scientific">Coccidioides immitis RMSCC 3703</name>
    <dbReference type="NCBI Taxonomy" id="454286"/>
    <lineage>
        <taxon>Eukaryota</taxon>
        <taxon>Fungi</taxon>
        <taxon>Dikarya</taxon>
        <taxon>Ascomycota</taxon>
        <taxon>Pezizomycotina</taxon>
        <taxon>Eurotiomycetes</taxon>
        <taxon>Eurotiomycetidae</taxon>
        <taxon>Onygenales</taxon>
        <taxon>Onygenaceae</taxon>
        <taxon>Coccidioides</taxon>
    </lineage>
</organism>
<protein>
    <submittedName>
        <fullName evidence="2">Uncharacterized protein</fullName>
    </submittedName>
</protein>
<name>A0A0J8QPS7_COCIT</name>
<feature type="region of interest" description="Disordered" evidence="1">
    <location>
        <begin position="92"/>
        <end position="148"/>
    </location>
</feature>
<dbReference type="Proteomes" id="UP000054559">
    <property type="component" value="Unassembled WGS sequence"/>
</dbReference>
<reference evidence="3" key="1">
    <citation type="journal article" date="2010" name="Genome Res.">
        <title>Population genomic sequencing of Coccidioides fungi reveals recent hybridization and transposon control.</title>
        <authorList>
            <person name="Neafsey D.E."/>
            <person name="Barker B.M."/>
            <person name="Sharpton T.J."/>
            <person name="Stajich J.E."/>
            <person name="Park D.J."/>
            <person name="Whiston E."/>
            <person name="Hung C.-Y."/>
            <person name="McMahan C."/>
            <person name="White J."/>
            <person name="Sykes S."/>
            <person name="Heiman D."/>
            <person name="Young S."/>
            <person name="Zeng Q."/>
            <person name="Abouelleil A."/>
            <person name="Aftuck L."/>
            <person name="Bessette D."/>
            <person name="Brown A."/>
            <person name="FitzGerald M."/>
            <person name="Lui A."/>
            <person name="Macdonald J.P."/>
            <person name="Priest M."/>
            <person name="Orbach M.J."/>
            <person name="Galgiani J.N."/>
            <person name="Kirkland T.N."/>
            <person name="Cole G.T."/>
            <person name="Birren B.W."/>
            <person name="Henn M.R."/>
            <person name="Taylor J.W."/>
            <person name="Rounsley S.D."/>
        </authorList>
    </citation>
    <scope>NUCLEOTIDE SEQUENCE [LARGE SCALE GENOMIC DNA]</scope>
    <source>
        <strain evidence="3">RMSCC 3703</strain>
    </source>
</reference>
<dbReference type="AlphaFoldDB" id="A0A0J8QPS7"/>